<dbReference type="PANTHER" id="PTHR15316:SF1">
    <property type="entry name" value="SPLICING FACTOR 3A SUBUNIT 1"/>
    <property type="match status" value="1"/>
</dbReference>
<dbReference type="SUPFAM" id="SSF109905">
    <property type="entry name" value="Surp module (SWAP domain)"/>
    <property type="match status" value="2"/>
</dbReference>
<keyword evidence="6" id="KW-0539">Nucleus</keyword>
<dbReference type="Pfam" id="PF01805">
    <property type="entry name" value="Surp"/>
    <property type="match status" value="2"/>
</dbReference>
<keyword evidence="4" id="KW-0677">Repeat</keyword>
<dbReference type="EMBL" id="MU006782">
    <property type="protein sequence ID" value="KAF2641715.1"/>
    <property type="molecule type" value="Genomic_DNA"/>
</dbReference>
<sequence>MAATNGDQASAAAAAGELVSKPPPHITIPPKNTKDAIAKTAEFVARRGDRDADALTKRVREAGNATMSFVLPDDQYNPYYLWYVQQLREGKGPAKAAEVVDSKPKGPPEPLPFRFSARMPNISAKDLEVLKLTALYTARVGENWFKELRNRESGNSAFDFLRANHSFFPFFRALIEQYKVLLEEEQTVEARIGELQSNIKNRFHILDRAKGRAEYDQHIAQQKEKDDKKAENDKKEWSSIDWMDFSVIATVLFDEGDDAAELPPPTILSDLQSASLEQKAAVSLSARRIEEAMPDEMFYYNAIPTPSMPAASGYPGMVPMAPLAPPVQPAYQLPATVPADYRTQAQNQREQEEARIAREREAEQLRAAQVQAAARAAPSSMRIRTDYVPRGKKANMQMVQCPNCMQQFPSDEIQEHMRIELLDPRWKEQRAKTDARYSTVINPTDAANNLKRFASQRDDIYDGVTGVPITEEEAARRKKAATSYDGQPDPAKDAVRVQQMQNMNVQEQLRRIQERHGHGQ</sequence>
<keyword evidence="2" id="KW-0507">mRNA processing</keyword>
<dbReference type="Proteomes" id="UP000799753">
    <property type="component" value="Unassembled WGS sequence"/>
</dbReference>
<dbReference type="GO" id="GO:0005686">
    <property type="term" value="C:U2 snRNP"/>
    <property type="evidence" value="ECO:0007669"/>
    <property type="project" value="TreeGrafter"/>
</dbReference>
<comment type="subcellular location">
    <subcellularLocation>
        <location evidence="1">Nucleus</location>
    </subcellularLocation>
</comment>
<evidence type="ECO:0000259" key="8">
    <source>
        <dbReference type="PROSITE" id="PS50128"/>
    </source>
</evidence>
<evidence type="ECO:0000256" key="4">
    <source>
        <dbReference type="ARBA" id="ARBA00022737"/>
    </source>
</evidence>
<evidence type="ECO:0000313" key="10">
    <source>
        <dbReference type="Proteomes" id="UP000799753"/>
    </source>
</evidence>
<dbReference type="AlphaFoldDB" id="A0A6A6S2F3"/>
<name>A0A6A6S2F3_9PLEO</name>
<keyword evidence="10" id="KW-1185">Reference proteome</keyword>
<dbReference type="PANTHER" id="PTHR15316">
    <property type="entry name" value="SPLICEOSOME ASSOCIATED PROTEIN 114/SWAP SPLICING FACTOR-RELATED"/>
    <property type="match status" value="1"/>
</dbReference>
<feature type="domain" description="SURP motif" evidence="8">
    <location>
        <begin position="36"/>
        <end position="80"/>
    </location>
</feature>
<dbReference type="InterPro" id="IPR045146">
    <property type="entry name" value="SF3A1"/>
</dbReference>
<evidence type="ECO:0000256" key="2">
    <source>
        <dbReference type="ARBA" id="ARBA00022664"/>
    </source>
</evidence>
<evidence type="ECO:0000256" key="1">
    <source>
        <dbReference type="ARBA" id="ARBA00004123"/>
    </source>
</evidence>
<protein>
    <recommendedName>
        <fullName evidence="8">SURP motif domain-containing protein</fullName>
    </recommendedName>
</protein>
<dbReference type="GO" id="GO:0000381">
    <property type="term" value="P:regulation of alternative mRNA splicing, via spliceosome"/>
    <property type="evidence" value="ECO:0007669"/>
    <property type="project" value="TreeGrafter"/>
</dbReference>
<feature type="domain" description="SURP motif" evidence="8">
    <location>
        <begin position="129"/>
        <end position="171"/>
    </location>
</feature>
<reference evidence="9" key="1">
    <citation type="journal article" date="2020" name="Stud. Mycol.">
        <title>101 Dothideomycetes genomes: a test case for predicting lifestyles and emergence of pathogens.</title>
        <authorList>
            <person name="Haridas S."/>
            <person name="Albert R."/>
            <person name="Binder M."/>
            <person name="Bloem J."/>
            <person name="Labutti K."/>
            <person name="Salamov A."/>
            <person name="Andreopoulos B."/>
            <person name="Baker S."/>
            <person name="Barry K."/>
            <person name="Bills G."/>
            <person name="Bluhm B."/>
            <person name="Cannon C."/>
            <person name="Castanera R."/>
            <person name="Culley D."/>
            <person name="Daum C."/>
            <person name="Ezra D."/>
            <person name="Gonzalez J."/>
            <person name="Henrissat B."/>
            <person name="Kuo A."/>
            <person name="Liang C."/>
            <person name="Lipzen A."/>
            <person name="Lutzoni F."/>
            <person name="Magnuson J."/>
            <person name="Mondo S."/>
            <person name="Nolan M."/>
            <person name="Ohm R."/>
            <person name="Pangilinan J."/>
            <person name="Park H.-J."/>
            <person name="Ramirez L."/>
            <person name="Alfaro M."/>
            <person name="Sun H."/>
            <person name="Tritt A."/>
            <person name="Yoshinaga Y."/>
            <person name="Zwiers L.-H."/>
            <person name="Turgeon B."/>
            <person name="Goodwin S."/>
            <person name="Spatafora J."/>
            <person name="Crous P."/>
            <person name="Grigoriev I."/>
        </authorList>
    </citation>
    <scope>NUCLEOTIDE SEQUENCE</scope>
    <source>
        <strain evidence="9">CBS 473.64</strain>
    </source>
</reference>
<keyword evidence="3" id="KW-0747">Spliceosome</keyword>
<evidence type="ECO:0000256" key="7">
    <source>
        <dbReference type="SAM" id="MobiDB-lite"/>
    </source>
</evidence>
<feature type="region of interest" description="Disordered" evidence="7">
    <location>
        <begin position="472"/>
        <end position="492"/>
    </location>
</feature>
<dbReference type="PROSITE" id="PS50128">
    <property type="entry name" value="SURP"/>
    <property type="match status" value="2"/>
</dbReference>
<feature type="compositionally biased region" description="Low complexity" evidence="7">
    <location>
        <begin position="1"/>
        <end position="15"/>
    </location>
</feature>
<feature type="region of interest" description="Disordered" evidence="7">
    <location>
        <begin position="1"/>
        <end position="33"/>
    </location>
</feature>
<evidence type="ECO:0000256" key="3">
    <source>
        <dbReference type="ARBA" id="ARBA00022728"/>
    </source>
</evidence>
<evidence type="ECO:0000256" key="6">
    <source>
        <dbReference type="ARBA" id="ARBA00023242"/>
    </source>
</evidence>
<dbReference type="GO" id="GO:0071004">
    <property type="term" value="C:U2-type prespliceosome"/>
    <property type="evidence" value="ECO:0007669"/>
    <property type="project" value="TreeGrafter"/>
</dbReference>
<dbReference type="FunFam" id="1.10.10.790:FF:000001">
    <property type="entry name" value="Splicing factor 3a, subunit 1"/>
    <property type="match status" value="1"/>
</dbReference>
<dbReference type="Gene3D" id="1.10.10.790">
    <property type="entry name" value="Surp module"/>
    <property type="match status" value="2"/>
</dbReference>
<dbReference type="GO" id="GO:0071013">
    <property type="term" value="C:catalytic step 2 spliceosome"/>
    <property type="evidence" value="ECO:0007669"/>
    <property type="project" value="TreeGrafter"/>
</dbReference>
<accession>A0A6A6S2F3</accession>
<dbReference type="GO" id="GO:0003723">
    <property type="term" value="F:RNA binding"/>
    <property type="evidence" value="ECO:0007669"/>
    <property type="project" value="InterPro"/>
</dbReference>
<organism evidence="9 10">
    <name type="scientific">Massarina eburnea CBS 473.64</name>
    <dbReference type="NCBI Taxonomy" id="1395130"/>
    <lineage>
        <taxon>Eukaryota</taxon>
        <taxon>Fungi</taxon>
        <taxon>Dikarya</taxon>
        <taxon>Ascomycota</taxon>
        <taxon>Pezizomycotina</taxon>
        <taxon>Dothideomycetes</taxon>
        <taxon>Pleosporomycetidae</taxon>
        <taxon>Pleosporales</taxon>
        <taxon>Massarineae</taxon>
        <taxon>Massarinaceae</taxon>
        <taxon>Massarina</taxon>
    </lineage>
</organism>
<dbReference type="InterPro" id="IPR000061">
    <property type="entry name" value="Surp"/>
</dbReference>
<proteinExistence type="predicted"/>
<dbReference type="OrthoDB" id="447637at2759"/>
<dbReference type="Pfam" id="PF12230">
    <property type="entry name" value="PRP21_like_P"/>
    <property type="match status" value="1"/>
</dbReference>
<dbReference type="InterPro" id="IPR035967">
    <property type="entry name" value="SWAP/Surp_sf"/>
</dbReference>
<evidence type="ECO:0000256" key="5">
    <source>
        <dbReference type="ARBA" id="ARBA00023187"/>
    </source>
</evidence>
<evidence type="ECO:0000313" key="9">
    <source>
        <dbReference type="EMBL" id="KAF2641715.1"/>
    </source>
</evidence>
<dbReference type="SMART" id="SM00648">
    <property type="entry name" value="SWAP"/>
    <property type="match status" value="2"/>
</dbReference>
<dbReference type="GO" id="GO:0045292">
    <property type="term" value="P:mRNA cis splicing, via spliceosome"/>
    <property type="evidence" value="ECO:0007669"/>
    <property type="project" value="InterPro"/>
</dbReference>
<dbReference type="InterPro" id="IPR022030">
    <property type="entry name" value="SF3A1_dom"/>
</dbReference>
<keyword evidence="5" id="KW-0508">mRNA splicing</keyword>
<gene>
    <name evidence="9" type="ORF">P280DRAFT_497661</name>
</gene>